<dbReference type="EMBL" id="CP020953">
    <property type="protein sequence ID" value="AWI03841.1"/>
    <property type="molecule type" value="Genomic_DNA"/>
</dbReference>
<sequence length="45" mass="4931">MKKILKKAAVNLSAKVLKSFAISTSASACSVSFYQPKEPKCLREK</sequence>
<evidence type="ECO:0000313" key="1">
    <source>
        <dbReference type="EMBL" id="AWI03841.1"/>
    </source>
</evidence>
<gene>
    <name evidence="1" type="ORF">B9W14_04835</name>
</gene>
<dbReference type="InterPro" id="IPR009229">
    <property type="entry name" value="AgrD"/>
</dbReference>
<dbReference type="Proteomes" id="UP000244910">
    <property type="component" value="Chromosome"/>
</dbReference>
<accession>A0A2U8DN35</accession>
<name>A0A2U8DN35_9CLOT</name>
<dbReference type="NCBIfam" id="TIGR04223">
    <property type="entry name" value="quorum_AgrD"/>
    <property type="match status" value="1"/>
</dbReference>
<dbReference type="PROSITE" id="PS51257">
    <property type="entry name" value="PROKAR_LIPOPROTEIN"/>
    <property type="match status" value="1"/>
</dbReference>
<evidence type="ECO:0000313" key="2">
    <source>
        <dbReference type="Proteomes" id="UP000244910"/>
    </source>
</evidence>
<reference evidence="2" key="1">
    <citation type="submission" date="2017-04" db="EMBL/GenBank/DDBJ databases">
        <authorList>
            <person name="Song Y."/>
            <person name="Cho B.-K."/>
        </authorList>
    </citation>
    <scope>NUCLEOTIDE SEQUENCE [LARGE SCALE GENOMIC DNA]</scope>
    <source>
        <strain evidence="2">SL1</strain>
    </source>
</reference>
<proteinExistence type="predicted"/>
<protein>
    <submittedName>
        <fullName evidence="1">Cyclic lactone autoinducer peptide</fullName>
    </submittedName>
</protein>
<organism evidence="1 2">
    <name type="scientific">Clostridium drakei</name>
    <dbReference type="NCBI Taxonomy" id="332101"/>
    <lineage>
        <taxon>Bacteria</taxon>
        <taxon>Bacillati</taxon>
        <taxon>Bacillota</taxon>
        <taxon>Clostridia</taxon>
        <taxon>Eubacteriales</taxon>
        <taxon>Clostridiaceae</taxon>
        <taxon>Clostridium</taxon>
    </lineage>
</organism>
<dbReference type="OrthoDB" id="1809626at2"/>
<dbReference type="KEGG" id="cdrk:B9W14_04835"/>
<dbReference type="AlphaFoldDB" id="A0A2U8DN35"/>
<keyword evidence="2" id="KW-1185">Reference proteome</keyword>
<dbReference type="RefSeq" id="WP_084572234.1">
    <property type="nucleotide sequence ID" value="NZ_CP020953.1"/>
</dbReference>